<name>A0A1M7KWZ3_RUMFL</name>
<dbReference type="AlphaFoldDB" id="A0A1M7KWZ3"/>
<evidence type="ECO:0000313" key="2">
    <source>
        <dbReference type="EMBL" id="SHM70049.1"/>
    </source>
</evidence>
<gene>
    <name evidence="2" type="ORF">SAMN04487860_11096</name>
</gene>
<sequence>MFGKEKKTKRFIVTEEQAIGMGGLRILVDTQTGVNYLNTASEIYAGLTPLLDENGKVIVTPVSDTKE</sequence>
<dbReference type="InterPro" id="IPR045515">
    <property type="entry name" value="DUF6440"/>
</dbReference>
<dbReference type="EMBL" id="FRCT01000010">
    <property type="protein sequence ID" value="SHM70049.1"/>
    <property type="molecule type" value="Genomic_DNA"/>
</dbReference>
<dbReference type="RefSeq" id="WP_072951499.1">
    <property type="nucleotide sequence ID" value="NZ_FRCT01000010.1"/>
</dbReference>
<evidence type="ECO:0000259" key="1">
    <source>
        <dbReference type="Pfam" id="PF20037"/>
    </source>
</evidence>
<feature type="domain" description="DUF6440" evidence="1">
    <location>
        <begin position="10"/>
        <end position="60"/>
    </location>
</feature>
<accession>A0A1M7KWZ3</accession>
<protein>
    <recommendedName>
        <fullName evidence="1">DUF6440 domain-containing protein</fullName>
    </recommendedName>
</protein>
<reference evidence="2 3" key="1">
    <citation type="submission" date="2016-11" db="EMBL/GenBank/DDBJ databases">
        <authorList>
            <person name="Jaros S."/>
            <person name="Januszkiewicz K."/>
            <person name="Wedrychowicz H."/>
        </authorList>
    </citation>
    <scope>NUCLEOTIDE SEQUENCE [LARGE SCALE GENOMIC DNA]</scope>
    <source>
        <strain evidence="2 3">Y1</strain>
    </source>
</reference>
<dbReference type="Proteomes" id="UP000184394">
    <property type="component" value="Unassembled WGS sequence"/>
</dbReference>
<evidence type="ECO:0000313" key="3">
    <source>
        <dbReference type="Proteomes" id="UP000184394"/>
    </source>
</evidence>
<dbReference type="OrthoDB" id="9135364at2"/>
<dbReference type="Pfam" id="PF20037">
    <property type="entry name" value="DUF6440"/>
    <property type="match status" value="1"/>
</dbReference>
<proteinExistence type="predicted"/>
<organism evidence="2 3">
    <name type="scientific">Ruminococcus flavefaciens</name>
    <dbReference type="NCBI Taxonomy" id="1265"/>
    <lineage>
        <taxon>Bacteria</taxon>
        <taxon>Bacillati</taxon>
        <taxon>Bacillota</taxon>
        <taxon>Clostridia</taxon>
        <taxon>Eubacteriales</taxon>
        <taxon>Oscillospiraceae</taxon>
        <taxon>Ruminococcus</taxon>
    </lineage>
</organism>